<accession>X1EZT9</accession>
<dbReference type="EMBL" id="BARU01008203">
    <property type="protein sequence ID" value="GAH38147.1"/>
    <property type="molecule type" value="Genomic_DNA"/>
</dbReference>
<organism evidence="1">
    <name type="scientific">marine sediment metagenome</name>
    <dbReference type="NCBI Taxonomy" id="412755"/>
    <lineage>
        <taxon>unclassified sequences</taxon>
        <taxon>metagenomes</taxon>
        <taxon>ecological metagenomes</taxon>
    </lineage>
</organism>
<name>X1EZT9_9ZZZZ</name>
<dbReference type="InterPro" id="IPR011990">
    <property type="entry name" value="TPR-like_helical_dom_sf"/>
</dbReference>
<dbReference type="AlphaFoldDB" id="X1EZT9"/>
<dbReference type="Gene3D" id="1.25.40.10">
    <property type="entry name" value="Tetratricopeptide repeat domain"/>
    <property type="match status" value="1"/>
</dbReference>
<protein>
    <recommendedName>
        <fullName evidence="2">Tetratricopeptide repeat protein</fullName>
    </recommendedName>
</protein>
<proteinExistence type="predicted"/>
<sequence length="255" mass="29713">PELEKDKARNIIKKEWNQSSFTELFDGTIGSLILPLKEIQDRFNNAIEPERNILVALKMLYITGIYDEKGLFLTNRVKLLCSTENLNVPEGNFQTYLDNLERKEFIKVENYEKINAKDVYLEKIVITKYKSDLDIFHDIINIFQEDAEALFRCGSKAYSISLVVKERLKYIEISIKAYKEVLKINTLKNFPLKYATTKNNLGNAYKTLAEVKDKETNCLKAIEACEEALRVFTENIYPSQNKELKQIMEDIKKMI</sequence>
<evidence type="ECO:0008006" key="2">
    <source>
        <dbReference type="Google" id="ProtNLM"/>
    </source>
</evidence>
<reference evidence="1" key="1">
    <citation type="journal article" date="2014" name="Front. Microbiol.">
        <title>High frequency of phylogenetically diverse reductive dehalogenase-homologous genes in deep subseafloor sedimentary metagenomes.</title>
        <authorList>
            <person name="Kawai M."/>
            <person name="Futagami T."/>
            <person name="Toyoda A."/>
            <person name="Takaki Y."/>
            <person name="Nishi S."/>
            <person name="Hori S."/>
            <person name="Arai W."/>
            <person name="Tsubouchi T."/>
            <person name="Morono Y."/>
            <person name="Uchiyama I."/>
            <person name="Ito T."/>
            <person name="Fujiyama A."/>
            <person name="Inagaki F."/>
            <person name="Takami H."/>
        </authorList>
    </citation>
    <scope>NUCLEOTIDE SEQUENCE</scope>
    <source>
        <strain evidence="1">Expedition CK06-06</strain>
    </source>
</reference>
<comment type="caution">
    <text evidence="1">The sequence shown here is derived from an EMBL/GenBank/DDBJ whole genome shotgun (WGS) entry which is preliminary data.</text>
</comment>
<feature type="non-terminal residue" evidence="1">
    <location>
        <position position="1"/>
    </location>
</feature>
<evidence type="ECO:0000313" key="1">
    <source>
        <dbReference type="EMBL" id="GAH38147.1"/>
    </source>
</evidence>
<gene>
    <name evidence="1" type="ORF">S03H2_16087</name>
</gene>